<dbReference type="InterPro" id="IPR000182">
    <property type="entry name" value="GNAT_dom"/>
</dbReference>
<reference evidence="4" key="1">
    <citation type="submission" date="2018-11" db="EMBL/GenBank/DDBJ databases">
        <title>Chitinophaga lutea sp.nov., isolate from arsenic contaminated soil.</title>
        <authorList>
            <person name="Zong Y."/>
        </authorList>
    </citation>
    <scope>NUCLEOTIDE SEQUENCE [LARGE SCALE GENOMIC DNA]</scope>
    <source>
        <strain evidence="4">YLT18</strain>
    </source>
</reference>
<dbReference type="Gene3D" id="3.40.630.30">
    <property type="match status" value="1"/>
</dbReference>
<proteinExistence type="predicted"/>
<evidence type="ECO:0000256" key="1">
    <source>
        <dbReference type="ARBA" id="ARBA00022679"/>
    </source>
</evidence>
<dbReference type="RefSeq" id="WP_120515384.1">
    <property type="nucleotide sequence ID" value="NZ_QXZY01000003.1"/>
</dbReference>
<feature type="domain" description="N-acetyltransferase" evidence="2">
    <location>
        <begin position="2"/>
        <end position="158"/>
    </location>
</feature>
<evidence type="ECO:0000259" key="2">
    <source>
        <dbReference type="PROSITE" id="PS51186"/>
    </source>
</evidence>
<dbReference type="PANTHER" id="PTHR13947:SF37">
    <property type="entry name" value="LD18367P"/>
    <property type="match status" value="1"/>
</dbReference>
<protein>
    <submittedName>
        <fullName evidence="3">GNAT family N-acetyltransferase</fullName>
    </submittedName>
</protein>
<accession>A0A3N4MQT3</accession>
<dbReference type="OrthoDB" id="9799681at2"/>
<keyword evidence="4" id="KW-1185">Reference proteome</keyword>
<dbReference type="EMBL" id="RMBX01000002">
    <property type="protein sequence ID" value="RPD42470.1"/>
    <property type="molecule type" value="Genomic_DNA"/>
</dbReference>
<sequence length="161" mass="18525">MIQIQPFNLAFTDDVIALILPIQQLEFSLPVTIEHQPDLLKIPDVYQADGKGNFWIALDGDKVVGTIALMDIGNEQAGLRKMFVDKNYRGPEHRIGKRLLDTLISWAKEKGFKDIYLGTTEVMTTAHRFYEKNGFVEVERENLPNERFTSLVDKKFYHLVL</sequence>
<dbReference type="SUPFAM" id="SSF55729">
    <property type="entry name" value="Acyl-CoA N-acyltransferases (Nat)"/>
    <property type="match status" value="1"/>
</dbReference>
<gene>
    <name evidence="3" type="ORF">EG028_04655</name>
</gene>
<dbReference type="CDD" id="cd04301">
    <property type="entry name" value="NAT_SF"/>
    <property type="match status" value="1"/>
</dbReference>
<evidence type="ECO:0000313" key="4">
    <source>
        <dbReference type="Proteomes" id="UP000279089"/>
    </source>
</evidence>
<name>A0A3N4MQT3_9BACT</name>
<evidence type="ECO:0000313" key="3">
    <source>
        <dbReference type="EMBL" id="RPD42470.1"/>
    </source>
</evidence>
<dbReference type="InterPro" id="IPR016181">
    <property type="entry name" value="Acyl_CoA_acyltransferase"/>
</dbReference>
<dbReference type="Proteomes" id="UP000279089">
    <property type="component" value="Unassembled WGS sequence"/>
</dbReference>
<dbReference type="AlphaFoldDB" id="A0A3N4MQT3"/>
<dbReference type="GO" id="GO:0008080">
    <property type="term" value="F:N-acetyltransferase activity"/>
    <property type="evidence" value="ECO:0007669"/>
    <property type="project" value="InterPro"/>
</dbReference>
<organism evidence="3 4">
    <name type="scientific">Chitinophaga barathri</name>
    <dbReference type="NCBI Taxonomy" id="1647451"/>
    <lineage>
        <taxon>Bacteria</taxon>
        <taxon>Pseudomonadati</taxon>
        <taxon>Bacteroidota</taxon>
        <taxon>Chitinophagia</taxon>
        <taxon>Chitinophagales</taxon>
        <taxon>Chitinophagaceae</taxon>
        <taxon>Chitinophaga</taxon>
    </lineage>
</organism>
<dbReference type="PANTHER" id="PTHR13947">
    <property type="entry name" value="GNAT FAMILY N-ACETYLTRANSFERASE"/>
    <property type="match status" value="1"/>
</dbReference>
<dbReference type="PROSITE" id="PS51186">
    <property type="entry name" value="GNAT"/>
    <property type="match status" value="1"/>
</dbReference>
<dbReference type="Pfam" id="PF00583">
    <property type="entry name" value="Acetyltransf_1"/>
    <property type="match status" value="1"/>
</dbReference>
<keyword evidence="1 3" id="KW-0808">Transferase</keyword>
<dbReference type="InterPro" id="IPR050769">
    <property type="entry name" value="NAT_camello-type"/>
</dbReference>
<comment type="caution">
    <text evidence="3">The sequence shown here is derived from an EMBL/GenBank/DDBJ whole genome shotgun (WGS) entry which is preliminary data.</text>
</comment>